<dbReference type="Pfam" id="PF14832">
    <property type="entry name" value="Tautomerase_3"/>
    <property type="match status" value="1"/>
</dbReference>
<evidence type="ECO:0000259" key="1">
    <source>
        <dbReference type="Pfam" id="PF14832"/>
    </source>
</evidence>
<feature type="domain" description="Tautomerase cis-CaaD-like" evidence="1">
    <location>
        <begin position="1"/>
        <end position="133"/>
    </location>
</feature>
<dbReference type="InterPro" id="IPR028116">
    <property type="entry name" value="Cis-CaaD-like"/>
</dbReference>
<reference evidence="2" key="1">
    <citation type="submission" date="2022-11" db="EMBL/GenBank/DDBJ databases">
        <authorList>
            <person name="Petersen C."/>
        </authorList>
    </citation>
    <scope>NUCLEOTIDE SEQUENCE</scope>
    <source>
        <strain evidence="2">IBT 19713</strain>
    </source>
</reference>
<reference evidence="2" key="2">
    <citation type="journal article" date="2023" name="IMA Fungus">
        <title>Comparative genomic study of the Penicillium genus elucidates a diverse pangenome and 15 lateral gene transfer events.</title>
        <authorList>
            <person name="Petersen C."/>
            <person name="Sorensen T."/>
            <person name="Nielsen M.R."/>
            <person name="Sondergaard T.E."/>
            <person name="Sorensen J.L."/>
            <person name="Fitzpatrick D.A."/>
            <person name="Frisvad J.C."/>
            <person name="Nielsen K.L."/>
        </authorList>
    </citation>
    <scope>NUCLEOTIDE SEQUENCE</scope>
    <source>
        <strain evidence="2">IBT 19713</strain>
    </source>
</reference>
<dbReference type="EMBL" id="JAPQKS010000002">
    <property type="protein sequence ID" value="KAJ5247017.1"/>
    <property type="molecule type" value="Genomic_DNA"/>
</dbReference>
<dbReference type="AlphaFoldDB" id="A0A9W9PKK1"/>
<keyword evidence="3" id="KW-1185">Reference proteome</keyword>
<dbReference type="RefSeq" id="XP_058334438.1">
    <property type="nucleotide sequence ID" value="XM_058471297.1"/>
</dbReference>
<dbReference type="Proteomes" id="UP001150941">
    <property type="component" value="Unassembled WGS sequence"/>
</dbReference>
<evidence type="ECO:0000313" key="2">
    <source>
        <dbReference type="EMBL" id="KAJ5247017.1"/>
    </source>
</evidence>
<dbReference type="GeneID" id="83198600"/>
<dbReference type="OrthoDB" id="9981319at2759"/>
<gene>
    <name evidence="2" type="ORF">N7468_002000</name>
</gene>
<proteinExistence type="predicted"/>
<comment type="caution">
    <text evidence="2">The sequence shown here is derived from an EMBL/GenBank/DDBJ whole genome shotgun (WGS) entry which is preliminary data.</text>
</comment>
<sequence>MPLYDVEYVCPLSLSQQEELAQAFTQLHSQRFQTPRVFINVRFTDASSQVVFRGGKRRHYNRVILRSRTSNDRSNELYIEHCRAIVAAWERIVGTGNEVGLRTVWVMGALTTALEAGIARPKTGEEKEWLRVNWPQFKALAEAGDEDFIDLMKEEELLA</sequence>
<evidence type="ECO:0000313" key="3">
    <source>
        <dbReference type="Proteomes" id="UP001150941"/>
    </source>
</evidence>
<dbReference type="InterPro" id="IPR014347">
    <property type="entry name" value="Tautomerase/MIF_sf"/>
</dbReference>
<dbReference type="Gene3D" id="3.30.429.10">
    <property type="entry name" value="Macrophage Migration Inhibitory Factor"/>
    <property type="match status" value="1"/>
</dbReference>
<organism evidence="2 3">
    <name type="scientific">Penicillium chermesinum</name>
    <dbReference type="NCBI Taxonomy" id="63820"/>
    <lineage>
        <taxon>Eukaryota</taxon>
        <taxon>Fungi</taxon>
        <taxon>Dikarya</taxon>
        <taxon>Ascomycota</taxon>
        <taxon>Pezizomycotina</taxon>
        <taxon>Eurotiomycetes</taxon>
        <taxon>Eurotiomycetidae</taxon>
        <taxon>Eurotiales</taxon>
        <taxon>Aspergillaceae</taxon>
        <taxon>Penicillium</taxon>
    </lineage>
</organism>
<name>A0A9W9PKK1_9EURO</name>
<protein>
    <recommendedName>
        <fullName evidence="1">Tautomerase cis-CaaD-like domain-containing protein</fullName>
    </recommendedName>
</protein>
<accession>A0A9W9PKK1</accession>